<dbReference type="InterPro" id="IPR029058">
    <property type="entry name" value="AB_hydrolase_fold"/>
</dbReference>
<dbReference type="GO" id="GO:0016042">
    <property type="term" value="P:lipid catabolic process"/>
    <property type="evidence" value="ECO:0007669"/>
    <property type="project" value="InterPro"/>
</dbReference>
<evidence type="ECO:0000256" key="1">
    <source>
        <dbReference type="ARBA" id="ARBA00022801"/>
    </source>
</evidence>
<keyword evidence="1" id="KW-0378">Hydrolase</keyword>
<dbReference type="Proteomes" id="UP001139157">
    <property type="component" value="Unassembled WGS sequence"/>
</dbReference>
<organism evidence="3 4">
    <name type="scientific">Nocardia pulmonis</name>
    <dbReference type="NCBI Taxonomy" id="2951408"/>
    <lineage>
        <taxon>Bacteria</taxon>
        <taxon>Bacillati</taxon>
        <taxon>Actinomycetota</taxon>
        <taxon>Actinomycetes</taxon>
        <taxon>Mycobacteriales</taxon>
        <taxon>Nocardiaceae</taxon>
        <taxon>Nocardia</taxon>
    </lineage>
</organism>
<dbReference type="Gene3D" id="3.40.50.1820">
    <property type="entry name" value="alpha/beta hydrolase"/>
    <property type="match status" value="1"/>
</dbReference>
<comment type="caution">
    <text evidence="3">The sequence shown here is derived from an EMBL/GenBank/DDBJ whole genome shotgun (WGS) entry which is preliminary data.</text>
</comment>
<name>A0A9X2ECY9_9NOCA</name>
<gene>
    <name evidence="3" type="ORF">NDR86_31760</name>
</gene>
<dbReference type="PANTHER" id="PTHR34853:SF5">
    <property type="entry name" value="LIP-DOMAIN-CONTAINING PROTEIN-RELATED"/>
    <property type="match status" value="1"/>
</dbReference>
<dbReference type="AlphaFoldDB" id="A0A9X2ECY9"/>
<sequence>MPKIAGLVVACFLVAVQSGVVAAEPVVDEETDAVPVQPGGPLPIPPEFDPAFYDPPAEVVAAKQPGEIIAARAVTLAVYSTVPLNIDSWQLSYRSTNTRGEPIAAVTTVMKPRGDNGGEPRNLLSFQFPVDSGARYCSPSYVLQHGSVAGNIIGQFDVPFEFLLAPVTALGAGWAVAIPDHDGPRTAFAAGPLEGRITLDGIRAAQNFAPMGLSGTQTKVGMAGYSGGAIATSHAAELHASYAPELNIVGAAVGGSQPDLRATLLNATNNLGSGLILGGLFGVAREYPELAQFLDEHLTPAGKALQPAHRSLCLYAAGILPFLNLESLFDVPDVLEHPVVKSVLHKVSLGHAVPDVPMFFYQSKNDEFAPVEPVTRLVREYYCRDSEIRLAYIRDMLSEHLALQTLAAPRVLLWLEDRFEGVPMPGGCMLSEETSMALDPATWPVWLKGAGNLLAGVVQQRIGSKEHAYPIRPSASVGDR</sequence>
<evidence type="ECO:0000313" key="4">
    <source>
        <dbReference type="Proteomes" id="UP001139157"/>
    </source>
</evidence>
<feature type="chain" id="PRO_5040907370" evidence="2">
    <location>
        <begin position="23"/>
        <end position="480"/>
    </location>
</feature>
<evidence type="ECO:0000256" key="2">
    <source>
        <dbReference type="SAM" id="SignalP"/>
    </source>
</evidence>
<dbReference type="GO" id="GO:0004806">
    <property type="term" value="F:triacylglycerol lipase activity"/>
    <property type="evidence" value="ECO:0007669"/>
    <property type="project" value="InterPro"/>
</dbReference>
<evidence type="ECO:0000313" key="3">
    <source>
        <dbReference type="EMBL" id="MCM6778071.1"/>
    </source>
</evidence>
<dbReference type="Gene3D" id="1.10.260.130">
    <property type="match status" value="1"/>
</dbReference>
<dbReference type="PANTHER" id="PTHR34853">
    <property type="match status" value="1"/>
</dbReference>
<protein>
    <submittedName>
        <fullName evidence="3">Lipase family protein</fullName>
    </submittedName>
</protein>
<dbReference type="EMBL" id="JAMRXG010000019">
    <property type="protein sequence ID" value="MCM6778071.1"/>
    <property type="molecule type" value="Genomic_DNA"/>
</dbReference>
<reference evidence="3" key="1">
    <citation type="submission" date="2022-06" db="EMBL/GenBank/DDBJ databases">
        <title>Novel species in genus nocardia.</title>
        <authorList>
            <person name="Li F."/>
        </authorList>
    </citation>
    <scope>NUCLEOTIDE SEQUENCE</scope>
    <source>
        <strain evidence="3">CDC141</strain>
    </source>
</reference>
<proteinExistence type="predicted"/>
<feature type="signal peptide" evidence="2">
    <location>
        <begin position="1"/>
        <end position="22"/>
    </location>
</feature>
<dbReference type="InterPro" id="IPR005152">
    <property type="entry name" value="Lipase_secreted"/>
</dbReference>
<accession>A0A9X2ECY9</accession>
<keyword evidence="4" id="KW-1185">Reference proteome</keyword>
<keyword evidence="2" id="KW-0732">Signal</keyword>
<dbReference type="Pfam" id="PF03583">
    <property type="entry name" value="LIP"/>
    <property type="match status" value="1"/>
</dbReference>
<dbReference type="SUPFAM" id="SSF53474">
    <property type="entry name" value="alpha/beta-Hydrolases"/>
    <property type="match status" value="1"/>
</dbReference>